<keyword evidence="6" id="KW-0804">Transcription</keyword>
<evidence type="ECO:0000256" key="10">
    <source>
        <dbReference type="SAM" id="MobiDB-lite"/>
    </source>
</evidence>
<keyword evidence="5" id="KW-0805">Transcription regulation</keyword>
<dbReference type="OrthoDB" id="10266330at2759"/>
<accession>A0A922HT20</accession>
<keyword evidence="13" id="KW-1185">Reference proteome</keyword>
<evidence type="ECO:0000256" key="5">
    <source>
        <dbReference type="ARBA" id="ARBA00023015"/>
    </source>
</evidence>
<proteinExistence type="inferred from homology"/>
<organism evidence="12 13">
    <name type="scientific">Dermatophagoides farinae</name>
    <name type="common">American house dust mite</name>
    <dbReference type="NCBI Taxonomy" id="6954"/>
    <lineage>
        <taxon>Eukaryota</taxon>
        <taxon>Metazoa</taxon>
        <taxon>Ecdysozoa</taxon>
        <taxon>Arthropoda</taxon>
        <taxon>Chelicerata</taxon>
        <taxon>Arachnida</taxon>
        <taxon>Acari</taxon>
        <taxon>Acariformes</taxon>
        <taxon>Sarcoptiformes</taxon>
        <taxon>Astigmata</taxon>
        <taxon>Psoroptidia</taxon>
        <taxon>Analgoidea</taxon>
        <taxon>Pyroglyphidae</taxon>
        <taxon>Dermatophagoidinae</taxon>
        <taxon>Dermatophagoides</taxon>
    </lineage>
</organism>
<keyword evidence="4" id="KW-0677">Repeat</keyword>
<dbReference type="InterPro" id="IPR007582">
    <property type="entry name" value="TFIID_NTD2"/>
</dbReference>
<dbReference type="SUPFAM" id="SSF50978">
    <property type="entry name" value="WD40 repeat-like"/>
    <property type="match status" value="1"/>
</dbReference>
<evidence type="ECO:0000256" key="4">
    <source>
        <dbReference type="ARBA" id="ARBA00022737"/>
    </source>
</evidence>
<dbReference type="PROSITE" id="PS50294">
    <property type="entry name" value="WD_REPEATS_REGION"/>
    <property type="match status" value="4"/>
</dbReference>
<comment type="subcellular location">
    <subcellularLocation>
        <location evidence="1">Nucleus</location>
    </subcellularLocation>
</comment>
<dbReference type="InterPro" id="IPR015943">
    <property type="entry name" value="WD40/YVTN_repeat-like_dom_sf"/>
</dbReference>
<evidence type="ECO:0000313" key="12">
    <source>
        <dbReference type="EMBL" id="KAH9502118.1"/>
    </source>
</evidence>
<dbReference type="Proteomes" id="UP000790347">
    <property type="component" value="Unassembled WGS sequence"/>
</dbReference>
<evidence type="ECO:0000313" key="13">
    <source>
        <dbReference type="Proteomes" id="UP000790347"/>
    </source>
</evidence>
<dbReference type="EMBL" id="ASGP02000006">
    <property type="protein sequence ID" value="KAH9502118.1"/>
    <property type="molecule type" value="Genomic_DNA"/>
</dbReference>
<feature type="region of interest" description="Disordered" evidence="10">
    <location>
        <begin position="50"/>
        <end position="86"/>
    </location>
</feature>
<dbReference type="Pfam" id="PF00400">
    <property type="entry name" value="WD40"/>
    <property type="match status" value="6"/>
</dbReference>
<dbReference type="GO" id="GO:0006367">
    <property type="term" value="P:transcription initiation at RNA polymerase II promoter"/>
    <property type="evidence" value="ECO:0007669"/>
    <property type="project" value="TreeGrafter"/>
</dbReference>
<evidence type="ECO:0000256" key="7">
    <source>
        <dbReference type="ARBA" id="ARBA00023242"/>
    </source>
</evidence>
<gene>
    <name evidence="12" type="primary">TAF5_1</name>
    <name evidence="12" type="ORF">DERF_012909</name>
</gene>
<dbReference type="InterPro" id="IPR001680">
    <property type="entry name" value="WD40_rpt"/>
</dbReference>
<dbReference type="PROSITE" id="PS00678">
    <property type="entry name" value="WD_REPEATS_1"/>
    <property type="match status" value="2"/>
</dbReference>
<evidence type="ECO:0000256" key="6">
    <source>
        <dbReference type="ARBA" id="ARBA00023163"/>
    </source>
</evidence>
<dbReference type="PRINTS" id="PR00320">
    <property type="entry name" value="GPROTEINBRPT"/>
</dbReference>
<reference evidence="12" key="1">
    <citation type="submission" date="2013-05" db="EMBL/GenBank/DDBJ databases">
        <authorList>
            <person name="Yim A.K.Y."/>
            <person name="Chan T.F."/>
            <person name="Ji K.M."/>
            <person name="Liu X.Y."/>
            <person name="Zhou J.W."/>
            <person name="Li R.Q."/>
            <person name="Yang K.Y."/>
            <person name="Li J."/>
            <person name="Li M."/>
            <person name="Law P.T.W."/>
            <person name="Wu Y.L."/>
            <person name="Cai Z.L."/>
            <person name="Qin H."/>
            <person name="Bao Y."/>
            <person name="Leung R.K.K."/>
            <person name="Ng P.K.S."/>
            <person name="Zou J."/>
            <person name="Zhong X.J."/>
            <person name="Ran P.X."/>
            <person name="Zhong N.S."/>
            <person name="Liu Z.G."/>
            <person name="Tsui S.K.W."/>
        </authorList>
    </citation>
    <scope>NUCLEOTIDE SEQUENCE</scope>
    <source>
        <strain evidence="12">Derf</strain>
        <tissue evidence="12">Whole organism</tissue>
    </source>
</reference>
<dbReference type="GO" id="GO:0016251">
    <property type="term" value="F:RNA polymerase II general transcription initiation factor activity"/>
    <property type="evidence" value="ECO:0007669"/>
    <property type="project" value="TreeGrafter"/>
</dbReference>
<dbReference type="InterPro" id="IPR019775">
    <property type="entry name" value="WD40_repeat_CS"/>
</dbReference>
<feature type="domain" description="TFIID subunit TAF5 NTD2" evidence="11">
    <location>
        <begin position="179"/>
        <end position="317"/>
    </location>
</feature>
<evidence type="ECO:0000256" key="3">
    <source>
        <dbReference type="ARBA" id="ARBA00022574"/>
    </source>
</evidence>
<dbReference type="InterPro" id="IPR037264">
    <property type="entry name" value="TFIID_NTD2_sf"/>
</dbReference>
<feature type="repeat" description="WD" evidence="9">
    <location>
        <begin position="676"/>
        <end position="717"/>
    </location>
</feature>
<name>A0A922HT20_DERFA</name>
<evidence type="ECO:0000256" key="8">
    <source>
        <dbReference type="ARBA" id="ARBA00044130"/>
    </source>
</evidence>
<feature type="repeat" description="WD" evidence="9">
    <location>
        <begin position="550"/>
        <end position="583"/>
    </location>
</feature>
<comment type="caution">
    <text evidence="12">The sequence shown here is derived from an EMBL/GenBank/DDBJ whole genome shotgun (WGS) entry which is preliminary data.</text>
</comment>
<evidence type="ECO:0000256" key="1">
    <source>
        <dbReference type="ARBA" id="ARBA00004123"/>
    </source>
</evidence>
<comment type="similarity">
    <text evidence="2">Belongs to the WD repeat TAF5 family.</text>
</comment>
<dbReference type="CDD" id="cd00200">
    <property type="entry name" value="WD40"/>
    <property type="match status" value="1"/>
</dbReference>
<evidence type="ECO:0000259" key="11">
    <source>
        <dbReference type="Pfam" id="PF04494"/>
    </source>
</evidence>
<dbReference type="PROSITE" id="PS50082">
    <property type="entry name" value="WD_REPEATS_2"/>
    <property type="match status" value="5"/>
</dbReference>
<keyword evidence="7" id="KW-0539">Nucleus</keyword>
<keyword evidence="3 9" id="KW-0853">WD repeat</keyword>
<evidence type="ECO:0000256" key="9">
    <source>
        <dbReference type="PROSITE-ProRule" id="PRU00221"/>
    </source>
</evidence>
<protein>
    <recommendedName>
        <fullName evidence="8">Transcription initiation factor TFIID subunit 5</fullName>
    </recommendedName>
</protein>
<dbReference type="SMART" id="SM00320">
    <property type="entry name" value="WD40"/>
    <property type="match status" value="6"/>
</dbReference>
<dbReference type="SUPFAM" id="SSF160897">
    <property type="entry name" value="Taf5 N-terminal domain-like"/>
    <property type="match status" value="1"/>
</dbReference>
<feature type="compositionally biased region" description="Low complexity" evidence="10">
    <location>
        <begin position="392"/>
        <end position="406"/>
    </location>
</feature>
<dbReference type="PANTHER" id="PTHR19879:SF1">
    <property type="entry name" value="CANNONBALL-RELATED"/>
    <property type="match status" value="1"/>
</dbReference>
<feature type="repeat" description="WD" evidence="9">
    <location>
        <begin position="592"/>
        <end position="633"/>
    </location>
</feature>
<feature type="compositionally biased region" description="Basic and acidic residues" evidence="10">
    <location>
        <begin position="74"/>
        <end position="86"/>
    </location>
</feature>
<dbReference type="InterPro" id="IPR036322">
    <property type="entry name" value="WD40_repeat_dom_sf"/>
</dbReference>
<evidence type="ECO:0000256" key="2">
    <source>
        <dbReference type="ARBA" id="ARBA00009435"/>
    </source>
</evidence>
<dbReference type="Gene3D" id="2.130.10.10">
    <property type="entry name" value="YVTN repeat-like/Quinoprotein amine dehydrogenase"/>
    <property type="match status" value="2"/>
</dbReference>
<sequence length="823" mass="93331">MDSFSDAQDLLENLQPSDHDDGISLNHEQTTTNNTDLLTNVNNNNSLFAHHHHQQQQEQSYRSANNHNNNGHNCGDEKPSNSDNENDHRMLTIVMSNEHPEQRQSSPVATAIPATQLANVDKSQILTMIHLLKKYNFNATEKILLKETANFINDDDIKNLANVDPLKETNFSSLVYQTEENPNIYEDNYKQLQRFVDSSLDSYRHELSKLLYPVFVHMYLELVCSGHEEQAISFMRLFGKQQEFCYTDDINRLSLITKRDHLSMYNEVLESFRNSQQLYTIRLSRDSYNYLKRFLQDKSQTSSGKATILVNIIQEHLFIDVYEGLTRSKMNVEALSGAMFGEASRDINKKRVYYGLFKEPDLKIDMFDLDIDLDCSSQHNVNSNDVSMNDATGGSSTTTTGHASFSMKKKKMKKDSSHSKKARNDPNAPPLTRIPIPELRDTEQLEKRRAKKEATKALKLENDLLPSICLYTLLNAQQTTNETSAICAEISDDSTLLAVGFSDSFIRIWPLTPGKLRGLKPANELEHLDKESDDVILRIMMDMGGDLKILFGHSGPVYGLSFSPCRDMLLSCSEDTTIRLWSLLTWTNVVVFKGHCFPVWNVKFSPHGYYFASCSHDRTARLWATDNHNPLRYFTGHFADVDCVQFHPNSNYVATSSSDRSIRLWDCLNGQCVRLMTGHKDNVHVLAFENSGRFLASAGADKRILIWDLASGHLVADFSGIHTNSIYTLAFNRGPESIILASGGLDNRVILWNMKALVDDLDFQELTPTSMPTIKSKSETYLLAKYPTKSTYILLNHFTRRNLLLSIGAFHQLSSSSLSSASQ</sequence>
<dbReference type="PANTHER" id="PTHR19879">
    <property type="entry name" value="TRANSCRIPTION INITIATION FACTOR TFIID"/>
    <property type="match status" value="1"/>
</dbReference>
<dbReference type="CDD" id="cd08044">
    <property type="entry name" value="TAF5_NTD2"/>
    <property type="match status" value="1"/>
</dbReference>
<dbReference type="Gene3D" id="1.25.40.500">
    <property type="entry name" value="TFIID subunit TAF5, NTD2 domain"/>
    <property type="match status" value="1"/>
</dbReference>
<dbReference type="AlphaFoldDB" id="A0A922HT20"/>
<feature type="repeat" description="WD" evidence="9">
    <location>
        <begin position="634"/>
        <end position="675"/>
    </location>
</feature>
<feature type="region of interest" description="Disordered" evidence="10">
    <location>
        <begin position="385"/>
        <end position="445"/>
    </location>
</feature>
<dbReference type="GO" id="GO:0005669">
    <property type="term" value="C:transcription factor TFIID complex"/>
    <property type="evidence" value="ECO:0007669"/>
    <property type="project" value="TreeGrafter"/>
</dbReference>
<dbReference type="InterPro" id="IPR020472">
    <property type="entry name" value="WD40_PAC1"/>
</dbReference>
<feature type="repeat" description="WD" evidence="9">
    <location>
        <begin position="722"/>
        <end position="755"/>
    </location>
</feature>
<dbReference type="Pfam" id="PF04494">
    <property type="entry name" value="TFIID_NTD2"/>
    <property type="match status" value="1"/>
</dbReference>
<dbReference type="FunFam" id="2.130.10.10:FF:000243">
    <property type="entry name" value="Transcription initiation factor TFIID subunit 5"/>
    <property type="match status" value="1"/>
</dbReference>
<reference evidence="12" key="2">
    <citation type="journal article" date="2022" name="Res Sq">
        <title>Comparative Genomics Reveals Insights into the Divergent Evolution of Astigmatic Mites and Household Pest Adaptations.</title>
        <authorList>
            <person name="Xiong Q."/>
            <person name="Wan A.T.-Y."/>
            <person name="Liu X.-Y."/>
            <person name="Fung C.S.-H."/>
            <person name="Xiao X."/>
            <person name="Malainual N."/>
            <person name="Hou J."/>
            <person name="Wang L."/>
            <person name="Wang M."/>
            <person name="Yang K."/>
            <person name="Cui Y."/>
            <person name="Leung E."/>
            <person name="Nong W."/>
            <person name="Shin S.-K."/>
            <person name="Au S."/>
            <person name="Jeong K.Y."/>
            <person name="Chew F.T."/>
            <person name="Hui J."/>
            <person name="Leung T.F."/>
            <person name="Tungtrongchitr A."/>
            <person name="Zhong N."/>
            <person name="Liu Z."/>
            <person name="Tsui S."/>
        </authorList>
    </citation>
    <scope>NUCLEOTIDE SEQUENCE</scope>
    <source>
        <strain evidence="12">Derf</strain>
        <tissue evidence="12">Whole organism</tissue>
    </source>
</reference>
<feature type="compositionally biased region" description="Basic and acidic residues" evidence="10">
    <location>
        <begin position="414"/>
        <end position="424"/>
    </location>
</feature>